<reference evidence="1 2" key="1">
    <citation type="journal article" date="2016" name="Mol. Biol. Evol.">
        <title>Comparative Genomics of Early-Diverging Mushroom-Forming Fungi Provides Insights into the Origins of Lignocellulose Decay Capabilities.</title>
        <authorList>
            <person name="Nagy L.G."/>
            <person name="Riley R."/>
            <person name="Tritt A."/>
            <person name="Adam C."/>
            <person name="Daum C."/>
            <person name="Floudas D."/>
            <person name="Sun H."/>
            <person name="Yadav J.S."/>
            <person name="Pangilinan J."/>
            <person name="Larsson K.H."/>
            <person name="Matsuura K."/>
            <person name="Barry K."/>
            <person name="Labutti K."/>
            <person name="Kuo R."/>
            <person name="Ohm R.A."/>
            <person name="Bhattacharya S.S."/>
            <person name="Shirouzu T."/>
            <person name="Yoshinaga Y."/>
            <person name="Martin F.M."/>
            <person name="Grigoriev I.V."/>
            <person name="Hibbett D.S."/>
        </authorList>
    </citation>
    <scope>NUCLEOTIDE SEQUENCE [LARGE SCALE GENOMIC DNA]</scope>
    <source>
        <strain evidence="1 2">HHB9708</strain>
    </source>
</reference>
<keyword evidence="2" id="KW-1185">Reference proteome</keyword>
<gene>
    <name evidence="1" type="ORF">SISNIDRAFT_470292</name>
</gene>
<dbReference type="EMBL" id="KV419438">
    <property type="protein sequence ID" value="KZS88298.1"/>
    <property type="molecule type" value="Genomic_DNA"/>
</dbReference>
<sequence>MFQLTSANQSALEEAVVIAAAEHERREFRGSGVYGRTFYLGDHDASYPGLCIKYNDNGTLRSEHAMLQRVYALACSDGDAAPHVPRPIHCFERSPALVYLVMDHIEQVDVPEAELVEKAASVVQWLRSKRFNVEEPFGLMPDFPVYHKLFRWRRAPLIFTNVAAAERWFNVVLRQIRRSREPLAEISFITEDVVLTQSDMHASNFGVASDGRGILYDAASIGGLPLSLANLTLLRTSPFAAAVAQHIFDPEESAQLLASSNMKSLVAVRKQLTWTFDDRFGLDEDGYLVNSSSRSIITPQPMS</sequence>
<dbReference type="SUPFAM" id="SSF56112">
    <property type="entry name" value="Protein kinase-like (PK-like)"/>
    <property type="match status" value="1"/>
</dbReference>
<name>A0A164P2R5_9AGAM</name>
<evidence type="ECO:0000313" key="1">
    <source>
        <dbReference type="EMBL" id="KZS88298.1"/>
    </source>
</evidence>
<evidence type="ECO:0000313" key="2">
    <source>
        <dbReference type="Proteomes" id="UP000076722"/>
    </source>
</evidence>
<accession>A0A164P2R5</accession>
<dbReference type="AlphaFoldDB" id="A0A164P2R5"/>
<organism evidence="1 2">
    <name type="scientific">Sistotremastrum niveocremeum HHB9708</name>
    <dbReference type="NCBI Taxonomy" id="1314777"/>
    <lineage>
        <taxon>Eukaryota</taxon>
        <taxon>Fungi</taxon>
        <taxon>Dikarya</taxon>
        <taxon>Basidiomycota</taxon>
        <taxon>Agaricomycotina</taxon>
        <taxon>Agaricomycetes</taxon>
        <taxon>Sistotremastrales</taxon>
        <taxon>Sistotremastraceae</taxon>
        <taxon>Sertulicium</taxon>
        <taxon>Sertulicium niveocremeum</taxon>
    </lineage>
</organism>
<dbReference type="Proteomes" id="UP000076722">
    <property type="component" value="Unassembled WGS sequence"/>
</dbReference>
<protein>
    <recommendedName>
        <fullName evidence="3">Aminoglycoside phosphotransferase domain-containing protein</fullName>
    </recommendedName>
</protein>
<dbReference type="InterPro" id="IPR011009">
    <property type="entry name" value="Kinase-like_dom_sf"/>
</dbReference>
<proteinExistence type="predicted"/>
<evidence type="ECO:0008006" key="3">
    <source>
        <dbReference type="Google" id="ProtNLM"/>
    </source>
</evidence>
<dbReference type="OrthoDB" id="3250044at2759"/>
<dbReference type="STRING" id="1314777.A0A164P2R5"/>